<organism evidence="1 2">
    <name type="scientific">Xenopus laevis</name>
    <name type="common">African clawed frog</name>
    <dbReference type="NCBI Taxonomy" id="8355"/>
    <lineage>
        <taxon>Eukaryota</taxon>
        <taxon>Metazoa</taxon>
        <taxon>Chordata</taxon>
        <taxon>Craniata</taxon>
        <taxon>Vertebrata</taxon>
        <taxon>Euteleostomi</taxon>
        <taxon>Amphibia</taxon>
        <taxon>Batrachia</taxon>
        <taxon>Anura</taxon>
        <taxon>Pipoidea</taxon>
        <taxon>Pipidae</taxon>
        <taxon>Xenopodinae</taxon>
        <taxon>Xenopus</taxon>
        <taxon>Xenopus</taxon>
    </lineage>
</organism>
<name>A0A974DKW0_XENLA</name>
<sequence length="94" mass="11417">MKRKVIRKLKVLALWQLEHLNRSRMNTKRQMESEKRKGLSETENRIQERQLDRIDSGKVRSVYIYYTTGWHCFTGVAEWYLLALNHSYLVFLQE</sequence>
<gene>
    <name evidence="1" type="ORF">XELAEV_18016096mg</name>
</gene>
<dbReference type="AlphaFoldDB" id="A0A974DKW0"/>
<protein>
    <submittedName>
        <fullName evidence="1">Uncharacterized protein</fullName>
    </submittedName>
</protein>
<evidence type="ECO:0000313" key="2">
    <source>
        <dbReference type="Proteomes" id="UP000694892"/>
    </source>
</evidence>
<evidence type="ECO:0000313" key="1">
    <source>
        <dbReference type="EMBL" id="OCT93030.1"/>
    </source>
</evidence>
<dbReference type="EMBL" id="CM004469">
    <property type="protein sequence ID" value="OCT93030.1"/>
    <property type="molecule type" value="Genomic_DNA"/>
</dbReference>
<proteinExistence type="predicted"/>
<reference evidence="2" key="1">
    <citation type="journal article" date="2016" name="Nature">
        <title>Genome evolution in the allotetraploid frog Xenopus laevis.</title>
        <authorList>
            <person name="Session A.M."/>
            <person name="Uno Y."/>
            <person name="Kwon T."/>
            <person name="Chapman J.A."/>
            <person name="Toyoda A."/>
            <person name="Takahashi S."/>
            <person name="Fukui A."/>
            <person name="Hikosaka A."/>
            <person name="Suzuki A."/>
            <person name="Kondo M."/>
            <person name="van Heeringen S.J."/>
            <person name="Quigley I."/>
            <person name="Heinz S."/>
            <person name="Ogino H."/>
            <person name="Ochi H."/>
            <person name="Hellsten U."/>
            <person name="Lyons J.B."/>
            <person name="Simakov O."/>
            <person name="Putnam N."/>
            <person name="Stites J."/>
            <person name="Kuroki Y."/>
            <person name="Tanaka T."/>
            <person name="Michiue T."/>
            <person name="Watanabe M."/>
            <person name="Bogdanovic O."/>
            <person name="Lister R."/>
            <person name="Georgiou G."/>
            <person name="Paranjpe S.S."/>
            <person name="van Kruijsbergen I."/>
            <person name="Shu S."/>
            <person name="Carlson J."/>
            <person name="Kinoshita T."/>
            <person name="Ohta Y."/>
            <person name="Mawaribuchi S."/>
            <person name="Jenkins J."/>
            <person name="Grimwood J."/>
            <person name="Schmutz J."/>
            <person name="Mitros T."/>
            <person name="Mozaffari S.V."/>
            <person name="Suzuki Y."/>
            <person name="Haramoto Y."/>
            <person name="Yamamoto T.S."/>
            <person name="Takagi C."/>
            <person name="Heald R."/>
            <person name="Miller K."/>
            <person name="Haudenschild C."/>
            <person name="Kitzman J."/>
            <person name="Nakayama T."/>
            <person name="Izutsu Y."/>
            <person name="Robert J."/>
            <person name="Fortriede J."/>
            <person name="Burns K."/>
            <person name="Lotay V."/>
            <person name="Karimi K."/>
            <person name="Yasuoka Y."/>
            <person name="Dichmann D.S."/>
            <person name="Flajnik M.F."/>
            <person name="Houston D.W."/>
            <person name="Shendure J."/>
            <person name="DuPasquier L."/>
            <person name="Vize P.D."/>
            <person name="Zorn A.M."/>
            <person name="Ito M."/>
            <person name="Marcotte E.M."/>
            <person name="Wallingford J.B."/>
            <person name="Ito Y."/>
            <person name="Asashima M."/>
            <person name="Ueno N."/>
            <person name="Matsuda Y."/>
            <person name="Veenstra G.J."/>
            <person name="Fujiyama A."/>
            <person name="Harland R.M."/>
            <person name="Taira M."/>
            <person name="Rokhsar D.S."/>
        </authorList>
    </citation>
    <scope>NUCLEOTIDE SEQUENCE [LARGE SCALE GENOMIC DNA]</scope>
    <source>
        <strain evidence="2">J</strain>
    </source>
</reference>
<dbReference type="Proteomes" id="UP000694892">
    <property type="component" value="Chromosome 2S"/>
</dbReference>
<accession>A0A974DKW0</accession>